<dbReference type="RefSeq" id="WP_307206010.1">
    <property type="nucleotide sequence ID" value="NZ_JAUSSU010000008.1"/>
</dbReference>
<evidence type="ECO:0000259" key="3">
    <source>
        <dbReference type="Pfam" id="PF14021"/>
    </source>
</evidence>
<dbReference type="InterPro" id="IPR025331">
    <property type="entry name" value="TNT"/>
</dbReference>
<keyword evidence="6" id="KW-1185">Reference proteome</keyword>
<dbReference type="InterPro" id="IPR050708">
    <property type="entry name" value="T6SS_VgrG/RHS"/>
</dbReference>
<evidence type="ECO:0000256" key="1">
    <source>
        <dbReference type="ARBA" id="ARBA00022737"/>
    </source>
</evidence>
<sequence>MEKGNGKKLGLYKKLGEAFADAEGAGTSVEVAEMFETGKIEHLLAAIDNIVNGEINLPPGEQTKLFERIREVGKGYTIIGTNYTYNARNQLVHRENAIRYEEYDYTYDDAGNLLTDSRSKYEWNALGQLTKVTFPDGFGEKYAYDMLGRRISKTLFNHTGSTQEVTEYTYKGDSWVITEERDVSGNVTKSYTFDANDRPLSITMEGQTFWYVYNGHGDVVALTDKDGKVAPRYEYDAWGLVTRMYNGLGERVREGIGWIGDLGTGNGTPGSTQGPEDESGNTDPDYHPGIGNAAEGTEGTEAVEAVSVAEDELSALLAEVDIEPTANITTELVKENPYRYKGYYWDRKTQYYYLQARYYDPRPARFISEDTYEGEIENPQSLNQYMYVENSPISNEDPTGKWCRAIVNSKLYSHPGYCNSSGPNVDYIEDSNGSNFGRSIINAGKVTGQWYPNNAFYLPWDKSGISDAFIGCAYDINCSGFVGFGITGVSVQLAKVPSLVKTTVSVVKKVWTWAKNLTKGTGENKWIDDAGNIIWPKNEGFAGTPKDITLQPGTKIDRYGYESGTFVSPQGTPYNMRSLAPGTENKPYNVYEVVKPLDAKGGKIAPWFDQPGGGTQYKLNQSIEQLIKGGYIRRVEP</sequence>
<dbReference type="PANTHER" id="PTHR32305">
    <property type="match status" value="1"/>
</dbReference>
<dbReference type="Proteomes" id="UP001229346">
    <property type="component" value="Unassembled WGS sequence"/>
</dbReference>
<dbReference type="NCBIfam" id="TIGR03696">
    <property type="entry name" value="Rhs_assc_core"/>
    <property type="match status" value="1"/>
</dbReference>
<dbReference type="Pfam" id="PF25023">
    <property type="entry name" value="TEN_YD-shell"/>
    <property type="match status" value="1"/>
</dbReference>
<dbReference type="Gene3D" id="2.180.10.10">
    <property type="entry name" value="RHS repeat-associated core"/>
    <property type="match status" value="1"/>
</dbReference>
<evidence type="ECO:0000313" key="5">
    <source>
        <dbReference type="EMBL" id="MDQ0114621.1"/>
    </source>
</evidence>
<dbReference type="PANTHER" id="PTHR32305:SF15">
    <property type="entry name" value="PROTEIN RHSA-RELATED"/>
    <property type="match status" value="1"/>
</dbReference>
<dbReference type="InterPro" id="IPR006530">
    <property type="entry name" value="YD"/>
</dbReference>
<evidence type="ECO:0000256" key="2">
    <source>
        <dbReference type="SAM" id="MobiDB-lite"/>
    </source>
</evidence>
<feature type="domain" description="Teneurin-like YD-shell" evidence="4">
    <location>
        <begin position="91"/>
        <end position="241"/>
    </location>
</feature>
<keyword evidence="1" id="KW-0677">Repeat</keyword>
<protein>
    <submittedName>
        <fullName evidence="5">RHS repeat-associated protein</fullName>
    </submittedName>
</protein>
<accession>A0ABT9U4Q3</accession>
<organism evidence="5 6">
    <name type="scientific">Paenibacillus harenae</name>
    <dbReference type="NCBI Taxonomy" id="306543"/>
    <lineage>
        <taxon>Bacteria</taxon>
        <taxon>Bacillati</taxon>
        <taxon>Bacillota</taxon>
        <taxon>Bacilli</taxon>
        <taxon>Bacillales</taxon>
        <taxon>Paenibacillaceae</taxon>
        <taxon>Paenibacillus</taxon>
    </lineage>
</organism>
<dbReference type="Pfam" id="PF14021">
    <property type="entry name" value="TNT"/>
    <property type="match status" value="1"/>
</dbReference>
<dbReference type="NCBIfam" id="TIGR01643">
    <property type="entry name" value="YD_repeat_2x"/>
    <property type="match status" value="1"/>
</dbReference>
<proteinExistence type="predicted"/>
<evidence type="ECO:0000259" key="4">
    <source>
        <dbReference type="Pfam" id="PF25023"/>
    </source>
</evidence>
<dbReference type="InterPro" id="IPR056823">
    <property type="entry name" value="TEN-like_YD-shell"/>
</dbReference>
<feature type="domain" description="TNT" evidence="3">
    <location>
        <begin position="549"/>
        <end position="635"/>
    </location>
</feature>
<evidence type="ECO:0000313" key="6">
    <source>
        <dbReference type="Proteomes" id="UP001229346"/>
    </source>
</evidence>
<comment type="caution">
    <text evidence="5">The sequence shown here is derived from an EMBL/GenBank/DDBJ whole genome shotgun (WGS) entry which is preliminary data.</text>
</comment>
<gene>
    <name evidence="5" type="ORF">J2T15_004077</name>
</gene>
<dbReference type="InterPro" id="IPR022385">
    <property type="entry name" value="Rhs_assc_core"/>
</dbReference>
<reference evidence="5 6" key="1">
    <citation type="submission" date="2023-07" db="EMBL/GenBank/DDBJ databases">
        <title>Sorghum-associated microbial communities from plants grown in Nebraska, USA.</title>
        <authorList>
            <person name="Schachtman D."/>
        </authorList>
    </citation>
    <scope>NUCLEOTIDE SEQUENCE [LARGE SCALE GENOMIC DNA]</scope>
    <source>
        <strain evidence="5 6">CC482</strain>
    </source>
</reference>
<name>A0ABT9U4Q3_PAEHA</name>
<feature type="region of interest" description="Disordered" evidence="2">
    <location>
        <begin position="260"/>
        <end position="299"/>
    </location>
</feature>
<dbReference type="EMBL" id="JAUSSU010000008">
    <property type="protein sequence ID" value="MDQ0114621.1"/>
    <property type="molecule type" value="Genomic_DNA"/>
</dbReference>